<feature type="binding site" evidence="1">
    <location>
        <position position="202"/>
    </location>
    <ligand>
        <name>Fe cation</name>
        <dbReference type="ChEBI" id="CHEBI:24875"/>
    </ligand>
</feature>
<keyword evidence="1" id="KW-1003">Cell membrane</keyword>
<keyword evidence="1" id="KW-0479">Metal-binding</keyword>
<keyword evidence="1" id="KW-0472">Membrane</keyword>
<evidence type="ECO:0000313" key="2">
    <source>
        <dbReference type="EMBL" id="EFP97975.1"/>
    </source>
</evidence>
<comment type="cofactor">
    <cofactor evidence="1">
        <name>Fe(2+)</name>
        <dbReference type="ChEBI" id="CHEBI:29033"/>
    </cofactor>
</comment>
<feature type="transmembrane region" description="Helical" evidence="1">
    <location>
        <begin position="118"/>
        <end position="139"/>
    </location>
</feature>
<keyword evidence="3" id="KW-1185">Reference proteome</keyword>
<feature type="binding site" evidence="1">
    <location>
        <position position="206"/>
    </location>
    <ligand>
        <name>Fe cation</name>
        <dbReference type="ChEBI" id="CHEBI:24875"/>
    </ligand>
</feature>
<comment type="similarity">
    <text evidence="1">Belongs to the Brp/Blh beta-carotene diooxygenase family.</text>
</comment>
<feature type="transmembrane region" description="Helical" evidence="1">
    <location>
        <begin position="253"/>
        <end position="273"/>
    </location>
</feature>
<comment type="catalytic activity">
    <reaction evidence="1">
        <text>all-trans-beta-carotene + O2 = 2 all-trans-retinal</text>
        <dbReference type="Rhea" id="RHEA:32887"/>
        <dbReference type="ChEBI" id="CHEBI:15379"/>
        <dbReference type="ChEBI" id="CHEBI:17579"/>
        <dbReference type="ChEBI" id="CHEBI:17898"/>
        <dbReference type="EC" id="1.13.11.63"/>
    </reaction>
</comment>
<dbReference type="NCBIfam" id="TIGR03753">
    <property type="entry name" value="blh_monoox"/>
    <property type="match status" value="1"/>
</dbReference>
<reference evidence="2 3" key="1">
    <citation type="journal article" date="2012" name="Int. J. Syst. Evol. Microbiol.">
        <title>Vibrio caribbeanicus sp. nov., isolated from the marine sponge Scleritoderma cyanea.</title>
        <authorList>
            <person name="Hoffmann M."/>
            <person name="Monday S.R."/>
            <person name="Allard M.W."/>
            <person name="Strain E.A."/>
            <person name="Whittaker P."/>
            <person name="Naum M."/>
            <person name="McCarthy P.J."/>
            <person name="Lopez J.V."/>
            <person name="Fischer M."/>
            <person name="Brown E.W."/>
        </authorList>
    </citation>
    <scope>NUCLEOTIDE SEQUENCE [LARGE SCALE GENOMIC DNA]</scope>
    <source>
        <strain evidence="2 3">ATCC BAA-2122</strain>
    </source>
</reference>
<dbReference type="GO" id="GO:0005506">
    <property type="term" value="F:iron ion binding"/>
    <property type="evidence" value="ECO:0007669"/>
    <property type="project" value="UniProtKB-UniRule"/>
</dbReference>
<sequence>MVRDLFTINDAPAVLFITSTITLLALNTHYHFFLALGCIVIIGIPHGALDPWIGLTEPSLKNKHTWLFFLVYTAIAMLTCLLWFILPYLSLALFLLISAHHFGSDWFHGSGFNNVHCIAQGGIILSLPVLTHTSETLYIFNLLTDGNLSDLRWFFGGWLTLGLISCILTRPKGVMIELVFLVLLSLYTAPLTFFACYFCVLHSLRHYIRYGPSIFQQHPQRLPLLVLVILATYLLGWMLFLSLPEQRLLEEKLLQVIFWGLSSLTVPHMLLVAKKEKLMAYPSQ</sequence>
<dbReference type="AlphaFoldDB" id="E3BG50"/>
<comment type="function">
    <text evidence="1">Catalyzes the cleavage of beta-carotene at its central double bond (15,15') to yield two molecules of all-trans-retinal.</text>
</comment>
<dbReference type="STRING" id="796620.VIBC2010_06309"/>
<feature type="transmembrane region" description="Helical" evidence="1">
    <location>
        <begin position="222"/>
        <end position="241"/>
    </location>
</feature>
<feature type="transmembrane region" description="Helical" evidence="1">
    <location>
        <begin position="176"/>
        <end position="201"/>
    </location>
</feature>
<gene>
    <name evidence="2" type="ORF">VIBC2010_06309</name>
</gene>
<accession>E3BG50</accession>
<feature type="transmembrane region" description="Helical" evidence="1">
    <location>
        <begin position="151"/>
        <end position="170"/>
    </location>
</feature>
<dbReference type="OrthoDB" id="8779153at2"/>
<name>E3BG50_9VIBR</name>
<dbReference type="EMBL" id="AEIU01000029">
    <property type="protein sequence ID" value="EFP97975.1"/>
    <property type="molecule type" value="Genomic_DNA"/>
</dbReference>
<feature type="transmembrane region" description="Helical" evidence="1">
    <location>
        <begin position="32"/>
        <end position="53"/>
    </location>
</feature>
<dbReference type="HAMAP" id="MF_02093">
    <property type="entry name" value="Beta_carotene_diox"/>
    <property type="match status" value="1"/>
</dbReference>
<keyword evidence="1" id="KW-1133">Transmembrane helix</keyword>
<keyword evidence="1 2" id="KW-0812">Transmembrane</keyword>
<dbReference type="RefSeq" id="WP_009599919.1">
    <property type="nucleotide sequence ID" value="NZ_AEIU01000029.1"/>
</dbReference>
<organism evidence="2 3">
    <name type="scientific">Vibrio caribbeanicus ATCC BAA-2122</name>
    <dbReference type="NCBI Taxonomy" id="796620"/>
    <lineage>
        <taxon>Bacteria</taxon>
        <taxon>Pseudomonadati</taxon>
        <taxon>Pseudomonadota</taxon>
        <taxon>Gammaproteobacteria</taxon>
        <taxon>Vibrionales</taxon>
        <taxon>Vibrionaceae</taxon>
        <taxon>Vibrio</taxon>
    </lineage>
</organism>
<dbReference type="Pfam" id="PF15461">
    <property type="entry name" value="BCD"/>
    <property type="match status" value="1"/>
</dbReference>
<dbReference type="GO" id="GO:0005886">
    <property type="term" value="C:plasma membrane"/>
    <property type="evidence" value="ECO:0007669"/>
    <property type="project" value="UniProtKB-SubCell"/>
</dbReference>
<feature type="transmembrane region" description="Helical" evidence="1">
    <location>
        <begin position="65"/>
        <end position="98"/>
    </location>
</feature>
<comment type="caution">
    <text evidence="2">The sequence shown here is derived from an EMBL/GenBank/DDBJ whole genome shotgun (WGS) entry which is preliminary data.</text>
</comment>
<dbReference type="GO" id="GO:0010436">
    <property type="term" value="F:carotenoid dioxygenase activity"/>
    <property type="evidence" value="ECO:0007669"/>
    <property type="project" value="UniProtKB-UniRule"/>
</dbReference>
<feature type="binding site" evidence="1">
    <location>
        <position position="101"/>
    </location>
    <ligand>
        <name>Fe cation</name>
        <dbReference type="ChEBI" id="CHEBI:24875"/>
    </ligand>
</feature>
<dbReference type="Proteomes" id="UP000002943">
    <property type="component" value="Unassembled WGS sequence"/>
</dbReference>
<keyword evidence="1" id="KW-0560">Oxidoreductase</keyword>
<comment type="subcellular location">
    <subcellularLocation>
        <location evidence="1">Cell membrane</location>
        <topology evidence="1">Multi-pass membrane protein</topology>
    </subcellularLocation>
</comment>
<feature type="transmembrane region" description="Helical" evidence="1">
    <location>
        <begin position="7"/>
        <end position="26"/>
    </location>
</feature>
<keyword evidence="1" id="KW-0223">Dioxygenase</keyword>
<evidence type="ECO:0000256" key="1">
    <source>
        <dbReference type="HAMAP-Rule" id="MF_02093"/>
    </source>
</evidence>
<feature type="binding site" evidence="1">
    <location>
        <position position="46"/>
    </location>
    <ligand>
        <name>Fe cation</name>
        <dbReference type="ChEBI" id="CHEBI:24875"/>
    </ligand>
</feature>
<proteinExistence type="inferred from homology"/>
<dbReference type="GO" id="GO:0016121">
    <property type="term" value="P:carotene catabolic process"/>
    <property type="evidence" value="ECO:0007669"/>
    <property type="project" value="UniProtKB-UniRule"/>
</dbReference>
<dbReference type="EC" id="1.13.11.63" evidence="1"/>
<dbReference type="InterPro" id="IPR022270">
    <property type="entry name" value="Blh_diox"/>
</dbReference>
<evidence type="ECO:0000313" key="3">
    <source>
        <dbReference type="Proteomes" id="UP000002943"/>
    </source>
</evidence>
<dbReference type="GO" id="GO:0003834">
    <property type="term" value="F:beta-carotene 15,15'-dioxygenase activity"/>
    <property type="evidence" value="ECO:0007669"/>
    <property type="project" value="UniProtKB-EC"/>
</dbReference>
<dbReference type="eggNOG" id="ENOG5032YMP">
    <property type="taxonomic scope" value="Bacteria"/>
</dbReference>
<keyword evidence="1" id="KW-0408">Iron</keyword>
<protein>
    <recommendedName>
        <fullName evidence="1">Probable beta-carotene 15,15'-dioxygenase</fullName>
        <ecNumber evidence="1">1.13.11.63</ecNumber>
    </recommendedName>
</protein>